<dbReference type="AlphaFoldDB" id="A0A1I7W8N6"/>
<dbReference type="Proteomes" id="UP000095283">
    <property type="component" value="Unplaced"/>
</dbReference>
<evidence type="ECO:0000313" key="1">
    <source>
        <dbReference type="Proteomes" id="UP000095283"/>
    </source>
</evidence>
<protein>
    <submittedName>
        <fullName evidence="2">Transposase</fullName>
    </submittedName>
</protein>
<accession>A0A1I7W8N6</accession>
<keyword evidence="1" id="KW-1185">Reference proteome</keyword>
<dbReference type="WBParaSite" id="Hba_01012">
    <property type="protein sequence ID" value="Hba_01012"/>
    <property type="gene ID" value="Hba_01012"/>
</dbReference>
<evidence type="ECO:0000313" key="2">
    <source>
        <dbReference type="WBParaSite" id="Hba_01012"/>
    </source>
</evidence>
<organism evidence="1 2">
    <name type="scientific">Heterorhabditis bacteriophora</name>
    <name type="common">Entomopathogenic nematode worm</name>
    <dbReference type="NCBI Taxonomy" id="37862"/>
    <lineage>
        <taxon>Eukaryota</taxon>
        <taxon>Metazoa</taxon>
        <taxon>Ecdysozoa</taxon>
        <taxon>Nematoda</taxon>
        <taxon>Chromadorea</taxon>
        <taxon>Rhabditida</taxon>
        <taxon>Rhabditina</taxon>
        <taxon>Rhabditomorpha</taxon>
        <taxon>Strongyloidea</taxon>
        <taxon>Heterorhabditidae</taxon>
        <taxon>Heterorhabditis</taxon>
    </lineage>
</organism>
<reference evidence="2" key="1">
    <citation type="submission" date="2016-11" db="UniProtKB">
        <authorList>
            <consortium name="WormBaseParasite"/>
        </authorList>
    </citation>
    <scope>IDENTIFICATION</scope>
</reference>
<name>A0A1I7W8N6_HETBA</name>
<proteinExistence type="predicted"/>
<sequence>MVVSLPVNGRNRALVTILSVDAPFRNRVSRGRFTFMKATADEPDIQIVDIDSEERIIHTIESYVNCSNCSRDGHR</sequence>